<dbReference type="Gene3D" id="3.40.50.150">
    <property type="entry name" value="Vaccinia Virus protein VP39"/>
    <property type="match status" value="1"/>
</dbReference>
<keyword evidence="3" id="KW-1185">Reference proteome</keyword>
<sequence length="253" mass="26832">MTAADEHYDRLLAEHYTWMLGGDIEAATAAQTELLGGLGLSGAGDGAAAVDLGCGPGPQSLALARLGFTPVTAVDSSAVLLGELAEHARRSGVTRTVRPVHDDIRGALPRLAAAGSVAAVVCMGDTLPHLPARTDVGELIEDAAEALRPGGSFVATYRDLTRALHGPDRFVPVRSSADRILTCYLEYVDEDTVQVHDLLHTRQDGAWQLRTGSYPKLRLAPEWLAGRCRAAGLAIRHDETGPRGLRVLHAVKP</sequence>
<reference evidence="2 3" key="1">
    <citation type="submission" date="2018-07" db="EMBL/GenBank/DDBJ databases">
        <title>Draft genome of the type strain Streptomyces armeniacus ATCC 15676.</title>
        <authorList>
            <person name="Labana P."/>
            <person name="Gosse J.T."/>
            <person name="Boddy C.N."/>
        </authorList>
    </citation>
    <scope>NUCLEOTIDE SEQUENCE [LARGE SCALE GENOMIC DNA]</scope>
    <source>
        <strain evidence="2 3">ATCC 15676</strain>
    </source>
</reference>
<dbReference type="RefSeq" id="WP_222623392.1">
    <property type="nucleotide sequence ID" value="NZ_CP031320.1"/>
</dbReference>
<organism evidence="2 3">
    <name type="scientific">Streptomyces armeniacus</name>
    <dbReference type="NCBI Taxonomy" id="83291"/>
    <lineage>
        <taxon>Bacteria</taxon>
        <taxon>Bacillati</taxon>
        <taxon>Actinomycetota</taxon>
        <taxon>Actinomycetes</taxon>
        <taxon>Kitasatosporales</taxon>
        <taxon>Streptomycetaceae</taxon>
        <taxon>Streptomyces</taxon>
    </lineage>
</organism>
<evidence type="ECO:0000313" key="3">
    <source>
        <dbReference type="Proteomes" id="UP000254425"/>
    </source>
</evidence>
<dbReference type="Pfam" id="PF13649">
    <property type="entry name" value="Methyltransf_25"/>
    <property type="match status" value="1"/>
</dbReference>
<dbReference type="Proteomes" id="UP000254425">
    <property type="component" value="Chromosome"/>
</dbReference>
<dbReference type="CDD" id="cd02440">
    <property type="entry name" value="AdoMet_MTases"/>
    <property type="match status" value="1"/>
</dbReference>
<evidence type="ECO:0000259" key="1">
    <source>
        <dbReference type="Pfam" id="PF13649"/>
    </source>
</evidence>
<dbReference type="EMBL" id="CP031320">
    <property type="protein sequence ID" value="AXK36673.1"/>
    <property type="molecule type" value="Genomic_DNA"/>
</dbReference>
<evidence type="ECO:0000313" key="2">
    <source>
        <dbReference type="EMBL" id="AXK36673.1"/>
    </source>
</evidence>
<feature type="domain" description="Methyltransferase" evidence="1">
    <location>
        <begin position="50"/>
        <end position="151"/>
    </location>
</feature>
<gene>
    <name evidence="2" type="ORF">DVA86_33020</name>
</gene>
<dbReference type="InterPro" id="IPR041698">
    <property type="entry name" value="Methyltransf_25"/>
</dbReference>
<dbReference type="SUPFAM" id="SSF53335">
    <property type="entry name" value="S-adenosyl-L-methionine-dependent methyltransferases"/>
    <property type="match status" value="1"/>
</dbReference>
<keyword evidence="2" id="KW-0489">Methyltransferase</keyword>
<dbReference type="AlphaFoldDB" id="A0A345XYF7"/>
<name>A0A345XYF7_9ACTN</name>
<dbReference type="GO" id="GO:0032259">
    <property type="term" value="P:methylation"/>
    <property type="evidence" value="ECO:0007669"/>
    <property type="project" value="UniProtKB-KW"/>
</dbReference>
<dbReference type="InterPro" id="IPR029063">
    <property type="entry name" value="SAM-dependent_MTases_sf"/>
</dbReference>
<dbReference type="KEGG" id="sarm:DVA86_33020"/>
<proteinExistence type="predicted"/>
<dbReference type="GO" id="GO:0008168">
    <property type="term" value="F:methyltransferase activity"/>
    <property type="evidence" value="ECO:0007669"/>
    <property type="project" value="UniProtKB-KW"/>
</dbReference>
<keyword evidence="2" id="KW-0808">Transferase</keyword>
<protein>
    <submittedName>
        <fullName evidence="2">Class I SAM-dependent methyltransferase</fullName>
    </submittedName>
</protein>
<accession>A0A345XYF7</accession>